<accession>A0A0J9U9V5</accession>
<dbReference type="RefSeq" id="XP_018234099.1">
    <property type="nucleotide sequence ID" value="XM_018398139.1"/>
</dbReference>
<name>A0A0J9U9V5_FUSO4</name>
<dbReference type="GeneID" id="28958797"/>
<evidence type="ECO:0000313" key="2">
    <source>
        <dbReference type="Proteomes" id="UP000009097"/>
    </source>
</evidence>
<dbReference type="EMBL" id="DS231696">
    <property type="protein sequence ID" value="KNA96053.1"/>
    <property type="molecule type" value="Genomic_DNA"/>
</dbReference>
<sequence length="434" mass="49083">MSGQPPIRPEQGSYGQFQVATSQPKTLYSRSKDILAKLRESIPQNETQWQQARDLHGYSTAGNVLQKTRDILENRITKQDLRNFLTIASCCVDWHLGRKQEAYQRFKMQISAATELTIQKYMSSLRAMVQAMEPVYLRGPRHRVFEGTLLYSRIGPSFLTHYTKETGAFDSCFPAFSCTHPETQASMPLAPAFILKYRHPQQSFGDICAALCTEVLDEDDYAKFICVLERGRPIPTVLSLPAKAPYTALSVIKCQPEPAGDDQRASANPVDDLDMFALPKSFPLVYKVFGISDAVQQLLQEVTHRINFESLREVPNTPLLEFQWIDNYDMVVDQVVVDLIEQNILPQQPFRRFKSFYRHKPGSISVPSGWIKIIVPITLVHQVCHVSIATTTVAKQNITWDTKVGLILGSDVLFSTSQQILYHSISIPLGSDNR</sequence>
<dbReference type="AlphaFoldDB" id="A0A0J9U9V5"/>
<reference evidence="1" key="1">
    <citation type="submission" date="2007-04" db="EMBL/GenBank/DDBJ databases">
        <authorList>
            <consortium name="The Broad Institute Genome Sequencing Platform"/>
            <person name="Birren B."/>
            <person name="Lander E."/>
            <person name="Galagan J."/>
            <person name="Nusbaum C."/>
            <person name="Devon K."/>
            <person name="Ma L.-J."/>
            <person name="Jaffe D."/>
            <person name="Butler J."/>
            <person name="Alvarez P."/>
            <person name="Gnerre S."/>
            <person name="Grabherr M."/>
            <person name="Kleber M."/>
            <person name="Mauceli E."/>
            <person name="Brockman W."/>
            <person name="MacCallum I.A."/>
            <person name="Young S."/>
            <person name="LaButti K."/>
            <person name="DeCaprio D."/>
            <person name="Crawford M."/>
            <person name="Koehrsen M."/>
            <person name="Engels R."/>
            <person name="Montgomery P."/>
            <person name="Pearson M."/>
            <person name="Howarth C."/>
            <person name="Larson L."/>
            <person name="White J."/>
            <person name="O'Leary S."/>
            <person name="Kodira C."/>
            <person name="Zeng Q."/>
            <person name="Yandava C."/>
            <person name="Alvarado L."/>
            <person name="Kistler C."/>
            <person name="Shim W.-B."/>
            <person name="Kang S."/>
            <person name="Woloshuk C."/>
        </authorList>
    </citation>
    <scope>NUCLEOTIDE SEQUENCE</scope>
    <source>
        <strain evidence="1">4287</strain>
    </source>
</reference>
<dbReference type="OrthoDB" id="5088056at2759"/>
<evidence type="ECO:0000313" key="1">
    <source>
        <dbReference type="EMBL" id="KNA96053.1"/>
    </source>
</evidence>
<proteinExistence type="predicted"/>
<gene>
    <name evidence="1" type="ORF">FOXG_18091</name>
</gene>
<dbReference type="VEuPathDB" id="FungiDB:FOXG_18091"/>
<protein>
    <submittedName>
        <fullName evidence="1">Uncharacterized protein</fullName>
    </submittedName>
</protein>
<dbReference type="KEGG" id="fox:FOXG_18091"/>
<reference evidence="1" key="2">
    <citation type="journal article" date="2010" name="Nature">
        <title>Comparative genomics reveals mobile pathogenicity chromosomes in Fusarium.</title>
        <authorList>
            <person name="Ma L.J."/>
            <person name="van der Does H.C."/>
            <person name="Borkovich K.A."/>
            <person name="Coleman J.J."/>
            <person name="Daboussi M.J."/>
            <person name="Di Pietro A."/>
            <person name="Dufresne M."/>
            <person name="Freitag M."/>
            <person name="Grabherr M."/>
            <person name="Henrissat B."/>
            <person name="Houterman P.M."/>
            <person name="Kang S."/>
            <person name="Shim W.B."/>
            <person name="Woloshuk C."/>
            <person name="Xie X."/>
            <person name="Xu J.R."/>
            <person name="Antoniw J."/>
            <person name="Baker S.E."/>
            <person name="Bluhm B.H."/>
            <person name="Breakspear A."/>
            <person name="Brown D.W."/>
            <person name="Butchko R.A."/>
            <person name="Chapman S."/>
            <person name="Coulson R."/>
            <person name="Coutinho P.M."/>
            <person name="Danchin E.G."/>
            <person name="Diener A."/>
            <person name="Gale L.R."/>
            <person name="Gardiner D.M."/>
            <person name="Goff S."/>
            <person name="Hammond-Kosack K.E."/>
            <person name="Hilburn K."/>
            <person name="Hua-Van A."/>
            <person name="Jonkers W."/>
            <person name="Kazan K."/>
            <person name="Kodira C.D."/>
            <person name="Koehrsen M."/>
            <person name="Kumar L."/>
            <person name="Lee Y.H."/>
            <person name="Li L."/>
            <person name="Manners J.M."/>
            <person name="Miranda-Saavedra D."/>
            <person name="Mukherjee M."/>
            <person name="Park G."/>
            <person name="Park J."/>
            <person name="Park S.Y."/>
            <person name="Proctor R.H."/>
            <person name="Regev A."/>
            <person name="Ruiz-Roldan M.C."/>
            <person name="Sain D."/>
            <person name="Sakthikumar S."/>
            <person name="Sykes S."/>
            <person name="Schwartz D.C."/>
            <person name="Turgeon B.G."/>
            <person name="Wapinski I."/>
            <person name="Yoder O."/>
            <person name="Young S."/>
            <person name="Zeng Q."/>
            <person name="Zhou S."/>
            <person name="Galagan J."/>
            <person name="Cuomo C.A."/>
            <person name="Kistler H.C."/>
            <person name="Rep M."/>
        </authorList>
    </citation>
    <scope>NUCLEOTIDE SEQUENCE [LARGE SCALE GENOMIC DNA]</scope>
    <source>
        <strain evidence="1">4287</strain>
    </source>
</reference>
<organism evidence="1 2">
    <name type="scientific">Fusarium oxysporum f. sp. lycopersici (strain 4287 / CBS 123668 / FGSC 9935 / NRRL 34936)</name>
    <name type="common">Fusarium vascular wilt of tomato</name>
    <dbReference type="NCBI Taxonomy" id="426428"/>
    <lineage>
        <taxon>Eukaryota</taxon>
        <taxon>Fungi</taxon>
        <taxon>Dikarya</taxon>
        <taxon>Ascomycota</taxon>
        <taxon>Pezizomycotina</taxon>
        <taxon>Sordariomycetes</taxon>
        <taxon>Hypocreomycetidae</taxon>
        <taxon>Hypocreales</taxon>
        <taxon>Nectriaceae</taxon>
        <taxon>Fusarium</taxon>
        <taxon>Fusarium oxysporum species complex</taxon>
    </lineage>
</organism>
<dbReference type="Proteomes" id="UP000009097">
    <property type="component" value="Unassembled WGS sequence"/>
</dbReference>